<dbReference type="CDD" id="cd16328">
    <property type="entry name" value="RseA_N"/>
    <property type="match status" value="1"/>
</dbReference>
<evidence type="ECO:0000256" key="1">
    <source>
        <dbReference type="SAM" id="Phobius"/>
    </source>
</evidence>
<keyword evidence="1" id="KW-0812">Transmembrane</keyword>
<protein>
    <recommendedName>
        <fullName evidence="2">Anti sigma-E protein RseA N-terminal domain-containing protein</fullName>
    </recommendedName>
</protein>
<dbReference type="PANTHER" id="PTHR38104">
    <property type="match status" value="1"/>
</dbReference>
<dbReference type="SUPFAM" id="SSF89069">
    <property type="entry name" value="N-terminal, cytoplasmic domain of anti-sigmaE factor RseA"/>
    <property type="match status" value="1"/>
</dbReference>
<dbReference type="InterPro" id="IPR036147">
    <property type="entry name" value="Anti-sigma_E_RseA_N_sf"/>
</dbReference>
<feature type="transmembrane region" description="Helical" evidence="1">
    <location>
        <begin position="95"/>
        <end position="116"/>
    </location>
</feature>
<dbReference type="KEGG" id="ttp:E6P07_00760"/>
<organism evidence="3 4">
    <name type="scientific">Thermochromatium tepidum ATCC 43061</name>
    <dbReference type="NCBI Taxonomy" id="316276"/>
    <lineage>
        <taxon>Bacteria</taxon>
        <taxon>Pseudomonadati</taxon>
        <taxon>Pseudomonadota</taxon>
        <taxon>Gammaproteobacteria</taxon>
        <taxon>Chromatiales</taxon>
        <taxon>Chromatiaceae</taxon>
        <taxon>Thermochromatium</taxon>
    </lineage>
</organism>
<accession>A0A6I6DVX4</accession>
<dbReference type="GO" id="GO:0016989">
    <property type="term" value="F:sigma factor antagonist activity"/>
    <property type="evidence" value="ECO:0007669"/>
    <property type="project" value="InterPro"/>
</dbReference>
<keyword evidence="4" id="KW-1185">Reference proteome</keyword>
<reference evidence="3 4" key="1">
    <citation type="submission" date="2019-12" db="EMBL/GenBank/DDBJ databases">
        <title>The complete genome of the thermophilic, anoxygenic phototrophic gammaproteobacterium Thermochromatium tepidum.</title>
        <authorList>
            <person name="Sattley W.M."/>
            <person name="Swingley W.D."/>
            <person name="Burchell B.M."/>
            <person name="Gurbani S.A."/>
            <person name="Kujawa C.M."/>
            <person name="Nuccio D.A."/>
            <person name="Schladweiler J."/>
            <person name="Shaffer K.N."/>
            <person name="Stokes L.M."/>
            <person name="Touchman J.W."/>
            <person name="Blankenship R.E."/>
            <person name="Madigan M.T."/>
        </authorList>
    </citation>
    <scope>NUCLEOTIDE SEQUENCE [LARGE SCALE GENOMIC DNA]</scope>
    <source>
        <strain evidence="3 4">ATCC 43061</strain>
    </source>
</reference>
<keyword evidence="1" id="KW-0472">Membrane</keyword>
<dbReference type="PANTHER" id="PTHR38104:SF1">
    <property type="entry name" value="ANTI-SIGMA-E FACTOR RSEA"/>
    <property type="match status" value="1"/>
</dbReference>
<dbReference type="OrthoDB" id="5298512at2"/>
<dbReference type="AlphaFoldDB" id="A0A6I6DVX4"/>
<gene>
    <name evidence="3" type="ORF">E6P07_00760</name>
</gene>
<keyword evidence="1" id="KW-1133">Transmembrane helix</keyword>
<evidence type="ECO:0000313" key="4">
    <source>
        <dbReference type="Proteomes" id="UP000426424"/>
    </source>
</evidence>
<dbReference type="Proteomes" id="UP000426424">
    <property type="component" value="Chromosome"/>
</dbReference>
<evidence type="ECO:0000313" key="3">
    <source>
        <dbReference type="EMBL" id="QGU31651.1"/>
    </source>
</evidence>
<evidence type="ECO:0000259" key="2">
    <source>
        <dbReference type="Pfam" id="PF03872"/>
    </source>
</evidence>
<dbReference type="RefSeq" id="WP_153973850.1">
    <property type="nucleotide sequence ID" value="NZ_CP039268.1"/>
</dbReference>
<feature type="domain" description="Anti sigma-E protein RseA N-terminal" evidence="2">
    <location>
        <begin position="7"/>
        <end position="79"/>
    </location>
</feature>
<dbReference type="EMBL" id="CP039268">
    <property type="protein sequence ID" value="QGU31651.1"/>
    <property type="molecule type" value="Genomic_DNA"/>
</dbReference>
<dbReference type="InterPro" id="IPR052383">
    <property type="entry name" value="Anti-sigma-E_RseA-like"/>
</dbReference>
<sequence>MTDEPRQRLSALQDGELAPDQVVALLDALEADRDLRACWERYTLIGQAIRGEAIDPNARVLADRVQAALANEPAIRCPRRLAPGLRRWTGRHSRYIGIALAASVLLVAILTTSIFVGDSVGPTAFAPVAIRLTERRPPQVQRWLGHPGRASKLDLYLLTHQATAPATGAKGLLPYAMLVGYEPGR</sequence>
<dbReference type="Gene3D" id="1.10.10.880">
    <property type="entry name" value="Anti sigma-E protein RseA, N-terminal domain"/>
    <property type="match status" value="1"/>
</dbReference>
<proteinExistence type="predicted"/>
<dbReference type="InterPro" id="IPR005572">
    <property type="entry name" value="Anti-sigma_E_RseA_N"/>
</dbReference>
<dbReference type="Pfam" id="PF03872">
    <property type="entry name" value="RseA_N"/>
    <property type="match status" value="1"/>
</dbReference>
<name>A0A6I6DVX4_THETI</name>